<name>F8AGU0_PYRYC</name>
<protein>
    <recommendedName>
        <fullName evidence="3">DUF3201 domain-containing protein</fullName>
    </recommendedName>
</protein>
<dbReference type="Proteomes" id="UP000008386">
    <property type="component" value="Chromosome"/>
</dbReference>
<dbReference type="GeneID" id="10838129"/>
<reference evidence="1 2" key="1">
    <citation type="journal article" date="2011" name="J. Bacteriol.">
        <title>Complete genome sequence of the obligate piezophilic hyperthermophilic archaeon Pyrococcus yayanosii CH1.</title>
        <authorList>
            <person name="Jun X."/>
            <person name="Lupeng L."/>
            <person name="Minjuan X."/>
            <person name="Oger P."/>
            <person name="Fengping W."/>
            <person name="Jebbar M."/>
            <person name="Xiang X."/>
        </authorList>
    </citation>
    <scope>NUCLEOTIDE SEQUENCE [LARGE SCALE GENOMIC DNA]</scope>
    <source>
        <strain evidence="2">CH1 / JCM 16557</strain>
    </source>
</reference>
<dbReference type="KEGG" id="pya:PYCH_15600"/>
<dbReference type="Pfam" id="PF11447">
    <property type="entry name" value="DUF3201"/>
    <property type="match status" value="1"/>
</dbReference>
<organism evidence="1 2">
    <name type="scientific">Pyrococcus yayanosii (strain CH1 / JCM 16557)</name>
    <dbReference type="NCBI Taxonomy" id="529709"/>
    <lineage>
        <taxon>Archaea</taxon>
        <taxon>Methanobacteriati</taxon>
        <taxon>Methanobacteriota</taxon>
        <taxon>Thermococci</taxon>
        <taxon>Thermococcales</taxon>
        <taxon>Thermococcaceae</taxon>
        <taxon>Pyrococcus</taxon>
    </lineage>
</organism>
<dbReference type="Gene3D" id="3.30.930.10">
    <property type="entry name" value="Bira Bifunctional Protein, Domain 2"/>
    <property type="match status" value="1"/>
</dbReference>
<evidence type="ECO:0000313" key="2">
    <source>
        <dbReference type="Proteomes" id="UP000008386"/>
    </source>
</evidence>
<evidence type="ECO:0008006" key="3">
    <source>
        <dbReference type="Google" id="ProtNLM"/>
    </source>
</evidence>
<evidence type="ECO:0000313" key="1">
    <source>
        <dbReference type="EMBL" id="AEH25226.1"/>
    </source>
</evidence>
<dbReference type="InterPro" id="IPR045864">
    <property type="entry name" value="aa-tRNA-synth_II/BPL/LPL"/>
</dbReference>
<dbReference type="EMBL" id="CP002779">
    <property type="protein sequence ID" value="AEH25226.1"/>
    <property type="molecule type" value="Genomic_DNA"/>
</dbReference>
<dbReference type="eggNOG" id="arCOG05735">
    <property type="taxonomic scope" value="Archaea"/>
</dbReference>
<dbReference type="SUPFAM" id="SSF142913">
    <property type="entry name" value="YktB/PF0168-like"/>
    <property type="match status" value="1"/>
</dbReference>
<gene>
    <name evidence="1" type="ordered locus">PYCH_15600</name>
</gene>
<dbReference type="AlphaFoldDB" id="F8AGU0"/>
<dbReference type="RefSeq" id="WP_013906282.1">
    <property type="nucleotide sequence ID" value="NC_015680.1"/>
</dbReference>
<dbReference type="OrthoDB" id="85915at2157"/>
<keyword evidence="2" id="KW-1185">Reference proteome</keyword>
<accession>F8AGU0</accession>
<sequence>MGTNLREVHKLLNRMWEGIFRLREELKEELTGFTVEDVEEVFNAYIYIDGEWREMKYPHPAFALKPYGEVGATIQGFYFVFAFEREAISKEFVRDFVRSFRRAFIYGAENFLEDFYNHERPKDPEEVFEDMMRTNEEVFNFEVDVSLDERELKEELKKFIELAKRHDLLG</sequence>
<dbReference type="HOGENOM" id="CLU_1590951_0_0_2"/>
<dbReference type="InterPro" id="IPR024505">
    <property type="entry name" value="DUF3201"/>
</dbReference>
<proteinExistence type="predicted"/>
<dbReference type="STRING" id="529709.PYCH_15600"/>